<accession>A0ABW9JYC6</accession>
<keyword evidence="3" id="KW-1185">Reference proteome</keyword>
<reference evidence="2 3" key="1">
    <citation type="submission" date="2024-12" db="EMBL/GenBank/DDBJ databases">
        <title>Draft genome sequence of Chryseobacterium kwangjuense AG447.</title>
        <authorList>
            <person name="Cheptsov V.S."/>
            <person name="Belov A."/>
            <person name="Zavarzina A.G."/>
        </authorList>
    </citation>
    <scope>NUCLEOTIDE SEQUENCE [LARGE SCALE GENOMIC DNA]</scope>
    <source>
        <strain evidence="2 3">AG447</strain>
    </source>
</reference>
<comment type="caution">
    <text evidence="2">The sequence shown here is derived from an EMBL/GenBank/DDBJ whole genome shotgun (WGS) entry which is preliminary data.</text>
</comment>
<dbReference type="Proteomes" id="UP001634154">
    <property type="component" value="Unassembled WGS sequence"/>
</dbReference>
<keyword evidence="1" id="KW-0732">Signal</keyword>
<feature type="chain" id="PRO_5046521060" description="YHYH domain-containing protein" evidence="1">
    <location>
        <begin position="23"/>
        <end position="447"/>
    </location>
</feature>
<gene>
    <name evidence="2" type="ORF">ACKW6Q_03800</name>
</gene>
<sequence length="447" mass="49946">MMKKLIIRMTLLVIGLMTYSCMHDEVYSASEGNPSKEYSSKSLWKEDEKYIGNVKKVFDQYADKNYFFTKYGNVLWDYATTMGTFDESFLEVPISKDGKIKFVLTAERFGDKVYFKIKDEKSSNDFFNVLVFKDRKQLKGNSQEGGTAKSQCYTQTVTWTWTDEITGEVLQVDTYINTYCNPTGPVIVGPVNPTDCLEEDCSGGGSGGGVGYPYPEDTPENTPDNPCDKTKAIISDSKMKPALDSLKKQSKKGGEIGYKFKLDGTPSEKLDDGKAHSINFGDKTGYAGGYHNHTPTGIPMFSAQDIDQLLGFARAQPTWSDNTGNAYMGMVAPNGMHYVMWFNGTYQDAVTTFSQEQLNNYITDYRELEKTLTDYAKNGTTYTNTDGSINNLGVEKLFFETLKNMGLQGKVKLQRVKDIENSLSTVKSIDMNSNNEIISADCPTITQ</sequence>
<evidence type="ECO:0000313" key="3">
    <source>
        <dbReference type="Proteomes" id="UP001634154"/>
    </source>
</evidence>
<evidence type="ECO:0000256" key="1">
    <source>
        <dbReference type="SAM" id="SignalP"/>
    </source>
</evidence>
<name>A0ABW9JYC6_9FLAO</name>
<dbReference type="PROSITE" id="PS51257">
    <property type="entry name" value="PROKAR_LIPOPROTEIN"/>
    <property type="match status" value="1"/>
</dbReference>
<proteinExistence type="predicted"/>
<evidence type="ECO:0000313" key="2">
    <source>
        <dbReference type="EMBL" id="MFN1216090.1"/>
    </source>
</evidence>
<protein>
    <recommendedName>
        <fullName evidence="4">YHYH domain-containing protein</fullName>
    </recommendedName>
</protein>
<evidence type="ECO:0008006" key="4">
    <source>
        <dbReference type="Google" id="ProtNLM"/>
    </source>
</evidence>
<dbReference type="RefSeq" id="WP_409355785.1">
    <property type="nucleotide sequence ID" value="NZ_JBJXVJ010000001.1"/>
</dbReference>
<dbReference type="EMBL" id="JBJXVJ010000001">
    <property type="protein sequence ID" value="MFN1216090.1"/>
    <property type="molecule type" value="Genomic_DNA"/>
</dbReference>
<organism evidence="2 3">
    <name type="scientific">Chryseobacterium kwangjuense</name>
    <dbReference type="NCBI Taxonomy" id="267125"/>
    <lineage>
        <taxon>Bacteria</taxon>
        <taxon>Pseudomonadati</taxon>
        <taxon>Bacteroidota</taxon>
        <taxon>Flavobacteriia</taxon>
        <taxon>Flavobacteriales</taxon>
        <taxon>Weeksellaceae</taxon>
        <taxon>Chryseobacterium group</taxon>
        <taxon>Chryseobacterium</taxon>
    </lineage>
</organism>
<feature type="signal peptide" evidence="1">
    <location>
        <begin position="1"/>
        <end position="22"/>
    </location>
</feature>